<evidence type="ECO:0000256" key="1">
    <source>
        <dbReference type="SAM" id="MobiDB-lite"/>
    </source>
</evidence>
<sequence>MKQKKLDQMAAVTQAQYLREHAKIKPILDAEADLRGKLAKLDAQMKETRQQGEQDHAMRALGADLLWQGWHSRTRRQLNIELAQVTARKLMAMDKVRKAFGRKHAVETMADQERKRKKLDRAKKLDAQLLGHS</sequence>
<accession>A0A3T0N7U5</accession>
<evidence type="ECO:0000313" key="3">
    <source>
        <dbReference type="Proteomes" id="UP000283063"/>
    </source>
</evidence>
<gene>
    <name evidence="2" type="ORF">EBB79_20995</name>
</gene>
<evidence type="ECO:0000313" key="2">
    <source>
        <dbReference type="EMBL" id="AZV80123.1"/>
    </source>
</evidence>
<dbReference type="AlphaFoldDB" id="A0A3T0N7U5"/>
<dbReference type="Proteomes" id="UP000283063">
    <property type="component" value="Chromosome"/>
</dbReference>
<proteinExistence type="predicted"/>
<evidence type="ECO:0008006" key="4">
    <source>
        <dbReference type="Google" id="ProtNLM"/>
    </source>
</evidence>
<dbReference type="RefSeq" id="WP_127750709.1">
    <property type="nucleotide sequence ID" value="NZ_CP033219.1"/>
</dbReference>
<dbReference type="OrthoDB" id="7861976at2"/>
<dbReference type="EMBL" id="CP033219">
    <property type="protein sequence ID" value="AZV80123.1"/>
    <property type="molecule type" value="Genomic_DNA"/>
</dbReference>
<name>A0A3T0N7U5_9RHOB</name>
<dbReference type="KEGG" id="sedi:EBB79_20995"/>
<reference evidence="2 3" key="1">
    <citation type="submission" date="2018-10" db="EMBL/GenBank/DDBJ databases">
        <title>Parasedimentitalea marina sp. nov., a psychrophilic bacterium isolated from deep seawater of the New Britain Trench.</title>
        <authorList>
            <person name="Cao J."/>
        </authorList>
    </citation>
    <scope>NUCLEOTIDE SEQUENCE [LARGE SCALE GENOMIC DNA]</scope>
    <source>
        <strain evidence="2 3">W43</strain>
    </source>
</reference>
<feature type="region of interest" description="Disordered" evidence="1">
    <location>
        <begin position="107"/>
        <end position="133"/>
    </location>
</feature>
<keyword evidence="3" id="KW-1185">Reference proteome</keyword>
<protein>
    <recommendedName>
        <fullName evidence="4">Flagellar FliJ protein</fullName>
    </recommendedName>
</protein>
<organism evidence="2 3">
    <name type="scientific">Parasedimentitalea marina</name>
    <dbReference type="NCBI Taxonomy" id="2483033"/>
    <lineage>
        <taxon>Bacteria</taxon>
        <taxon>Pseudomonadati</taxon>
        <taxon>Pseudomonadota</taxon>
        <taxon>Alphaproteobacteria</taxon>
        <taxon>Rhodobacterales</taxon>
        <taxon>Paracoccaceae</taxon>
        <taxon>Parasedimentitalea</taxon>
    </lineage>
</organism>